<organism evidence="10 11">
    <name type="scientific">Paenibacillus solanacearum</name>
    <dbReference type="NCBI Taxonomy" id="2048548"/>
    <lineage>
        <taxon>Bacteria</taxon>
        <taxon>Bacillati</taxon>
        <taxon>Bacillota</taxon>
        <taxon>Bacilli</taxon>
        <taxon>Bacillales</taxon>
        <taxon>Paenibacillaceae</taxon>
        <taxon>Paenibacillus</taxon>
    </lineage>
</organism>
<keyword evidence="4" id="KW-0732">Signal</keyword>
<evidence type="ECO:0000256" key="6">
    <source>
        <dbReference type="ARBA" id="ARBA00023139"/>
    </source>
</evidence>
<evidence type="ECO:0000313" key="11">
    <source>
        <dbReference type="Proteomes" id="UP000693672"/>
    </source>
</evidence>
<evidence type="ECO:0000256" key="2">
    <source>
        <dbReference type="ARBA" id="ARBA00007886"/>
    </source>
</evidence>
<comment type="caution">
    <text evidence="10">The sequence shown here is derived from an EMBL/GenBank/DDBJ whole genome shotgun (WGS) entry which is preliminary data.</text>
</comment>
<dbReference type="Pfam" id="PF05504">
    <property type="entry name" value="Spore_GerAC"/>
    <property type="match status" value="1"/>
</dbReference>
<evidence type="ECO:0000259" key="9">
    <source>
        <dbReference type="Pfam" id="PF25198"/>
    </source>
</evidence>
<keyword evidence="5" id="KW-0472">Membrane</keyword>
<comment type="similarity">
    <text evidence="2">Belongs to the GerABKC lipoprotein family.</text>
</comment>
<dbReference type="PANTHER" id="PTHR35789:SF1">
    <property type="entry name" value="SPORE GERMINATION PROTEIN B3"/>
    <property type="match status" value="1"/>
</dbReference>
<gene>
    <name evidence="10" type="primary">gerBC_14</name>
    <name evidence="10" type="ORF">PAESOLCIP111_06231</name>
</gene>
<dbReference type="InterPro" id="IPR046953">
    <property type="entry name" value="Spore_GerAC-like_C"/>
</dbReference>
<evidence type="ECO:0000256" key="1">
    <source>
        <dbReference type="ARBA" id="ARBA00004635"/>
    </source>
</evidence>
<keyword evidence="11" id="KW-1185">Reference proteome</keyword>
<sequence>MRRILLGLLLLWPSLLLQGCWDRTEINDLAFILTSAVDLEQDGSIRYTVMVPLPGQMGGASGGGGGTGGDKSYYIDSEVGDSVRDAQAKLQARMSRRMFLAHRRTLLVSEEFARIRGISHVFDSTPRSPESRMTTNLIITKGKAYEMLQATPRFERFPSEAIRELAKARLVLNLNMKDTAVMLSETDGDAMVLYMSVKESEKSGKPSREINTTGYALIKNNKMIGLVEGDEAIGLSMLKTLSSEAVITAIPEDGVTMTAKINKDDSYLRVRLLQGIPIYDIGLNVRVRIVETIGLYDLSQPANLRKVENVISGLIKNMVEQAIRTMQKKEVDPVQFGTSLWRDYPKLWQEQYAPKWPALMKDAEFHVKVNSTITDTGLIYENVTKKGMKQ</sequence>
<dbReference type="Proteomes" id="UP000693672">
    <property type="component" value="Unassembled WGS sequence"/>
</dbReference>
<keyword evidence="7" id="KW-0449">Lipoprotein</keyword>
<dbReference type="AlphaFoldDB" id="A0A916NRZ8"/>
<evidence type="ECO:0000256" key="5">
    <source>
        <dbReference type="ARBA" id="ARBA00023136"/>
    </source>
</evidence>
<evidence type="ECO:0000259" key="8">
    <source>
        <dbReference type="Pfam" id="PF05504"/>
    </source>
</evidence>
<proteinExistence type="inferred from homology"/>
<keyword evidence="3" id="KW-0309">Germination</keyword>
<evidence type="ECO:0000313" key="10">
    <source>
        <dbReference type="EMBL" id="CAG7651036.1"/>
    </source>
</evidence>
<evidence type="ECO:0000256" key="7">
    <source>
        <dbReference type="ARBA" id="ARBA00023288"/>
    </source>
</evidence>
<feature type="domain" description="Spore germination protein N-terminal" evidence="9">
    <location>
        <begin position="22"/>
        <end position="196"/>
    </location>
</feature>
<keyword evidence="6" id="KW-0564">Palmitate</keyword>
<dbReference type="EMBL" id="CAJVAS010000057">
    <property type="protein sequence ID" value="CAG7651036.1"/>
    <property type="molecule type" value="Genomic_DNA"/>
</dbReference>
<dbReference type="GO" id="GO:0016020">
    <property type="term" value="C:membrane"/>
    <property type="evidence" value="ECO:0007669"/>
    <property type="project" value="UniProtKB-SubCell"/>
</dbReference>
<dbReference type="InterPro" id="IPR057336">
    <property type="entry name" value="GerAC_N"/>
</dbReference>
<dbReference type="NCBIfam" id="TIGR02887">
    <property type="entry name" value="spore_ger_x_C"/>
    <property type="match status" value="1"/>
</dbReference>
<accession>A0A916NRZ8</accession>
<reference evidence="10" key="1">
    <citation type="submission" date="2021-06" db="EMBL/GenBank/DDBJ databases">
        <authorList>
            <person name="Criscuolo A."/>
        </authorList>
    </citation>
    <scope>NUCLEOTIDE SEQUENCE</scope>
    <source>
        <strain evidence="10">CIP111600</strain>
    </source>
</reference>
<feature type="domain" description="Spore germination GerAC-like C-terminal" evidence="8">
    <location>
        <begin position="213"/>
        <end position="377"/>
    </location>
</feature>
<dbReference type="RefSeq" id="WP_218095887.1">
    <property type="nucleotide sequence ID" value="NZ_CAJVAS010000057.1"/>
</dbReference>
<dbReference type="PANTHER" id="PTHR35789">
    <property type="entry name" value="SPORE GERMINATION PROTEIN B3"/>
    <property type="match status" value="1"/>
</dbReference>
<evidence type="ECO:0000256" key="4">
    <source>
        <dbReference type="ARBA" id="ARBA00022729"/>
    </source>
</evidence>
<comment type="subcellular location">
    <subcellularLocation>
        <location evidence="1">Membrane</location>
        <topology evidence="1">Lipid-anchor</topology>
    </subcellularLocation>
</comment>
<dbReference type="InterPro" id="IPR008844">
    <property type="entry name" value="Spore_GerAC-like"/>
</dbReference>
<dbReference type="Pfam" id="PF25198">
    <property type="entry name" value="Spore_GerAC_N"/>
    <property type="match status" value="1"/>
</dbReference>
<dbReference type="GO" id="GO:0009847">
    <property type="term" value="P:spore germination"/>
    <property type="evidence" value="ECO:0007669"/>
    <property type="project" value="InterPro"/>
</dbReference>
<dbReference type="PROSITE" id="PS51257">
    <property type="entry name" value="PROKAR_LIPOPROTEIN"/>
    <property type="match status" value="1"/>
</dbReference>
<protein>
    <submittedName>
        <fullName evidence="10">Spore germination protein B3</fullName>
    </submittedName>
</protein>
<evidence type="ECO:0000256" key="3">
    <source>
        <dbReference type="ARBA" id="ARBA00022544"/>
    </source>
</evidence>
<name>A0A916NRZ8_9BACL</name>